<feature type="compositionally biased region" description="Basic and acidic residues" evidence="1">
    <location>
        <begin position="72"/>
        <end position="84"/>
    </location>
</feature>
<comment type="caution">
    <text evidence="3">The sequence shown here is derived from an EMBL/GenBank/DDBJ whole genome shotgun (WGS) entry which is preliminary data.</text>
</comment>
<evidence type="ECO:0000313" key="3">
    <source>
        <dbReference type="EMBL" id="CAG9610868.1"/>
    </source>
</evidence>
<evidence type="ECO:0000256" key="2">
    <source>
        <dbReference type="SAM" id="SignalP"/>
    </source>
</evidence>
<name>A0ABN7ZUD0_9BACI</name>
<dbReference type="Proteomes" id="UP000789423">
    <property type="component" value="Unassembled WGS sequence"/>
</dbReference>
<sequence>MHKYILAIMSFLILLKAISADPVKAIENPEQKDMQARIEQHFRHQAEYFGIETEGKDLKEVDRELHIAQEEQRREKMRKQKEAEASFGCLLET</sequence>
<feature type="region of interest" description="Disordered" evidence="1">
    <location>
        <begin position="72"/>
        <end position="93"/>
    </location>
</feature>
<organism evidence="3 4">
    <name type="scientific">Bacillus rhizoplanae</name>
    <dbReference type="NCBI Taxonomy" id="2880966"/>
    <lineage>
        <taxon>Bacteria</taxon>
        <taxon>Bacillati</taxon>
        <taxon>Bacillota</taxon>
        <taxon>Bacilli</taxon>
        <taxon>Bacillales</taxon>
        <taxon>Bacillaceae</taxon>
        <taxon>Bacillus</taxon>
    </lineage>
</organism>
<dbReference type="RefSeq" id="WP_335379636.1">
    <property type="nucleotide sequence ID" value="NZ_CAKJTI010000001.1"/>
</dbReference>
<dbReference type="EMBL" id="CAKJTI010000001">
    <property type="protein sequence ID" value="CAG9610868.1"/>
    <property type="molecule type" value="Genomic_DNA"/>
</dbReference>
<accession>A0ABN7ZUD0</accession>
<keyword evidence="4" id="KW-1185">Reference proteome</keyword>
<evidence type="ECO:0000256" key="1">
    <source>
        <dbReference type="SAM" id="MobiDB-lite"/>
    </source>
</evidence>
<feature type="signal peptide" evidence="2">
    <location>
        <begin position="1"/>
        <end position="19"/>
    </location>
</feature>
<reference evidence="3 4" key="1">
    <citation type="submission" date="2021-10" db="EMBL/GenBank/DDBJ databases">
        <authorList>
            <person name="Criscuolo A."/>
        </authorList>
    </citation>
    <scope>NUCLEOTIDE SEQUENCE [LARGE SCALE GENOMIC DNA]</scope>
    <source>
        <strain evidence="4">CIP 111899</strain>
    </source>
</reference>
<feature type="chain" id="PRO_5046220927" evidence="2">
    <location>
        <begin position="20"/>
        <end position="93"/>
    </location>
</feature>
<keyword evidence="2" id="KW-0732">Signal</keyword>
<evidence type="ECO:0000313" key="4">
    <source>
        <dbReference type="Proteomes" id="UP000789423"/>
    </source>
</evidence>
<protein>
    <submittedName>
        <fullName evidence="3">Uncharacterized protein</fullName>
    </submittedName>
</protein>
<gene>
    <name evidence="3" type="ORF">BACCIP111899_00040</name>
</gene>
<proteinExistence type="predicted"/>